<feature type="region of interest" description="Disordered" evidence="6">
    <location>
        <begin position="102"/>
        <end position="163"/>
    </location>
</feature>
<feature type="domain" description="C2H2-type" evidence="7">
    <location>
        <begin position="498"/>
        <end position="526"/>
    </location>
</feature>
<dbReference type="Pfam" id="PF00096">
    <property type="entry name" value="zf-C2H2"/>
    <property type="match status" value="5"/>
</dbReference>
<keyword evidence="2" id="KW-0677">Repeat</keyword>
<dbReference type="Pfam" id="PF07776">
    <property type="entry name" value="zf-AD"/>
    <property type="match status" value="1"/>
</dbReference>
<dbReference type="PROSITE" id="PS00028">
    <property type="entry name" value="ZINC_FINGER_C2H2_1"/>
    <property type="match status" value="8"/>
</dbReference>
<dbReference type="GO" id="GO:0001228">
    <property type="term" value="F:DNA-binding transcription activator activity, RNA polymerase II-specific"/>
    <property type="evidence" value="ECO:0007669"/>
    <property type="project" value="TreeGrafter"/>
</dbReference>
<dbReference type="GO" id="GO:0008270">
    <property type="term" value="F:zinc ion binding"/>
    <property type="evidence" value="ECO:0007669"/>
    <property type="project" value="UniProtKB-KW"/>
</dbReference>
<evidence type="ECO:0000256" key="3">
    <source>
        <dbReference type="ARBA" id="ARBA00022771"/>
    </source>
</evidence>
<keyword evidence="5" id="KW-0539">Nucleus</keyword>
<dbReference type="Gene3D" id="3.30.160.60">
    <property type="entry name" value="Classic Zinc Finger"/>
    <property type="match status" value="6"/>
</dbReference>
<feature type="domain" description="C2H2-type" evidence="7">
    <location>
        <begin position="335"/>
        <end position="362"/>
    </location>
</feature>
<dbReference type="PROSITE" id="PS50157">
    <property type="entry name" value="ZINC_FINGER_C2H2_2"/>
    <property type="match status" value="9"/>
</dbReference>
<evidence type="ECO:0000256" key="1">
    <source>
        <dbReference type="ARBA" id="ARBA00022723"/>
    </source>
</evidence>
<evidence type="ECO:0000256" key="5">
    <source>
        <dbReference type="ARBA" id="ARBA00023242"/>
    </source>
</evidence>
<feature type="domain" description="C2H2-type" evidence="7">
    <location>
        <begin position="705"/>
        <end position="728"/>
    </location>
</feature>
<sequence length="743" mass="85936">MLESLEDCLTCRRKTDNFLRISDEANVEDVGAILTRHFWFQVDQYEHRVLCTSCWEKIEDFHKFYCDVEQLWGGDALSGDMAIKAEQLSNEDEQRVCELAMEDDTKEGQTFEMRSSTEGKDEAEDKLLETQQENSSHDDELDSEAEIADEEIVTDDSEEDSSVPIARRCRSGKRKATTALSGKSTRKLRHVNSQRQMNLERNELISKYIQLKCDVCDHTSTTLSRLLLHYRRYHDMQGYVTCCDRNFQKKSTLFEHLCRHETGSIDKDESAFQCIRCEPVRSFKDDEGLRLHNVVCHSEESEKKFKCDQCEKAFASEWQLSGHKNWHQNVESLNIYCDKCSKYFNSVRTLNTHIRAHHAESANTFSSSVSTTAIDNGLIVATDSTIPEPIIASVDQLSVTTTEHPKINSQMTRVTSSASSRKSLKTSDEVAHQDELIRKFCSLVCEKCEFVGENYYQLDKHYRMDHNTRGYAVCCGRKFCKKRRLFEHCQRHVNPDMFRCELCNKSFTESDGLEKHNKWVHTPDSEKPFKCDICDAAFYKDYLLRNHMKYHISMEQKIFNCKDCDKSFGTAVLLRAHQQNIHGAASSWVCDICAKGFVHKSLLETHRLSHTEEGAASLKKQCEHCKKWLKNKDTYMNHLKRCLAGGPVTCDICGKEAVNELALASHKRFNHEERPSFACSYCGKQFKRILRLKEHEANHRGEVLYSCPYCPRTCNSSSNMYTHKKTAHPELWAAKVADRFYKR</sequence>
<evidence type="ECO:0000256" key="4">
    <source>
        <dbReference type="ARBA" id="ARBA00022833"/>
    </source>
</evidence>
<dbReference type="InterPro" id="IPR036236">
    <property type="entry name" value="Znf_C2H2_sf"/>
</dbReference>
<reference evidence="8 9" key="1">
    <citation type="submission" date="2017-06" db="EMBL/GenBank/DDBJ databases">
        <title>Aedes aegypti genome working group (AGWG) sequencing and assembly.</title>
        <authorList>
            <consortium name="Aedes aegypti Genome Working Group (AGWG)"/>
            <person name="Matthews B.J."/>
        </authorList>
    </citation>
    <scope>NUCLEOTIDE SEQUENCE [LARGE SCALE GENOMIC DNA]</scope>
    <source>
        <strain evidence="8 9">LVP_AGWG</strain>
    </source>
</reference>
<dbReference type="AlphaFoldDB" id="A0A6I8TLD0"/>
<feature type="compositionally biased region" description="Acidic residues" evidence="6">
    <location>
        <begin position="139"/>
        <end position="161"/>
    </location>
</feature>
<dbReference type="SMART" id="SM00868">
    <property type="entry name" value="zf-AD"/>
    <property type="match status" value="1"/>
</dbReference>
<evidence type="ECO:0000256" key="6">
    <source>
        <dbReference type="SAM" id="MobiDB-lite"/>
    </source>
</evidence>
<evidence type="ECO:0000313" key="8">
    <source>
        <dbReference type="EnsemblMetazoa" id="AAEL019968-PA"/>
    </source>
</evidence>
<dbReference type="FunFam" id="3.30.160.60:FF:000446">
    <property type="entry name" value="Zinc finger protein"/>
    <property type="match status" value="1"/>
</dbReference>
<proteinExistence type="predicted"/>
<reference evidence="8" key="2">
    <citation type="submission" date="2020-05" db="UniProtKB">
        <authorList>
            <consortium name="EnsemblMetazoa"/>
        </authorList>
    </citation>
    <scope>IDENTIFICATION</scope>
    <source>
        <strain evidence="8">LVP_AGWG</strain>
    </source>
</reference>
<gene>
    <name evidence="8" type="primary">110676296</name>
</gene>
<dbReference type="SMART" id="SM00355">
    <property type="entry name" value="ZnF_C2H2"/>
    <property type="match status" value="13"/>
</dbReference>
<dbReference type="Gene3D" id="3.40.1800.20">
    <property type="match status" value="1"/>
</dbReference>
<dbReference type="InterPro" id="IPR012934">
    <property type="entry name" value="Znf_AD"/>
</dbReference>
<feature type="domain" description="C2H2-type" evidence="7">
    <location>
        <begin position="648"/>
        <end position="675"/>
    </location>
</feature>
<dbReference type="InterPro" id="IPR013087">
    <property type="entry name" value="Znf_C2H2_type"/>
</dbReference>
<dbReference type="EnsemblMetazoa" id="AAEL019968-RA">
    <property type="protein sequence ID" value="AAEL019968-PA"/>
    <property type="gene ID" value="AAEL019968"/>
</dbReference>
<dbReference type="Proteomes" id="UP000008820">
    <property type="component" value="Chromosome 1"/>
</dbReference>
<dbReference type="SUPFAM" id="SSF57667">
    <property type="entry name" value="beta-beta-alpha zinc fingers"/>
    <property type="match status" value="5"/>
</dbReference>
<feature type="compositionally biased region" description="Basic and acidic residues" evidence="6">
    <location>
        <begin position="115"/>
        <end position="128"/>
    </location>
</feature>
<name>A0A6I8TLD0_AEDAE</name>
<feature type="domain" description="C2H2-type" evidence="7">
    <location>
        <begin position="588"/>
        <end position="615"/>
    </location>
</feature>
<keyword evidence="3" id="KW-0863">Zinc-finger</keyword>
<evidence type="ECO:0000313" key="9">
    <source>
        <dbReference type="Proteomes" id="UP000008820"/>
    </source>
</evidence>
<keyword evidence="9" id="KW-1185">Reference proteome</keyword>
<organism evidence="8 9">
    <name type="scientific">Aedes aegypti</name>
    <name type="common">Yellowfever mosquito</name>
    <name type="synonym">Culex aegypti</name>
    <dbReference type="NCBI Taxonomy" id="7159"/>
    <lineage>
        <taxon>Eukaryota</taxon>
        <taxon>Metazoa</taxon>
        <taxon>Ecdysozoa</taxon>
        <taxon>Arthropoda</taxon>
        <taxon>Hexapoda</taxon>
        <taxon>Insecta</taxon>
        <taxon>Pterygota</taxon>
        <taxon>Neoptera</taxon>
        <taxon>Endopterygota</taxon>
        <taxon>Diptera</taxon>
        <taxon>Nematocera</taxon>
        <taxon>Culicoidea</taxon>
        <taxon>Culicidae</taxon>
        <taxon>Culicinae</taxon>
        <taxon>Aedini</taxon>
        <taxon>Aedes</taxon>
        <taxon>Stegomyia</taxon>
    </lineage>
</organism>
<protein>
    <recommendedName>
        <fullName evidence="7">C2H2-type domain-containing protein</fullName>
    </recommendedName>
</protein>
<accession>A0A6I8TLD0</accession>
<feature type="domain" description="C2H2-type" evidence="7">
    <location>
        <begin position="529"/>
        <end position="556"/>
    </location>
</feature>
<feature type="domain" description="C2H2-type" evidence="7">
    <location>
        <begin position="677"/>
        <end position="704"/>
    </location>
</feature>
<feature type="domain" description="C2H2-type" evidence="7">
    <location>
        <begin position="305"/>
        <end position="332"/>
    </location>
</feature>
<dbReference type="InParanoid" id="A0A6I8TLD0"/>
<evidence type="ECO:0000256" key="2">
    <source>
        <dbReference type="ARBA" id="ARBA00022737"/>
    </source>
</evidence>
<dbReference type="PANTHER" id="PTHR24393">
    <property type="entry name" value="ZINC FINGER PROTEIN"/>
    <property type="match status" value="1"/>
</dbReference>
<keyword evidence="1" id="KW-0479">Metal-binding</keyword>
<dbReference type="PANTHER" id="PTHR24393:SF34">
    <property type="entry name" value="PR_SET DOMAIN 13"/>
    <property type="match status" value="1"/>
</dbReference>
<dbReference type="Pfam" id="PF13912">
    <property type="entry name" value="zf-C2H2_6"/>
    <property type="match status" value="2"/>
</dbReference>
<dbReference type="GO" id="GO:0005634">
    <property type="term" value="C:nucleus"/>
    <property type="evidence" value="ECO:0007669"/>
    <property type="project" value="InterPro"/>
</dbReference>
<evidence type="ECO:0000259" key="7">
    <source>
        <dbReference type="PROSITE" id="PS50157"/>
    </source>
</evidence>
<dbReference type="GO" id="GO:0000978">
    <property type="term" value="F:RNA polymerase II cis-regulatory region sequence-specific DNA binding"/>
    <property type="evidence" value="ECO:0007669"/>
    <property type="project" value="TreeGrafter"/>
</dbReference>
<dbReference type="OrthoDB" id="3437960at2759"/>
<feature type="domain" description="C2H2-type" evidence="7">
    <location>
        <begin position="559"/>
        <end position="587"/>
    </location>
</feature>
<keyword evidence="4" id="KW-0862">Zinc</keyword>
<dbReference type="Pfam" id="PF13894">
    <property type="entry name" value="zf-C2H2_4"/>
    <property type="match status" value="1"/>
</dbReference>